<dbReference type="Gene3D" id="1.10.238.10">
    <property type="entry name" value="EF-hand"/>
    <property type="match status" value="1"/>
</dbReference>
<evidence type="ECO:0000313" key="5">
    <source>
        <dbReference type="Proteomes" id="UP001295423"/>
    </source>
</evidence>
<feature type="domain" description="EF-hand" evidence="3">
    <location>
        <begin position="166"/>
        <end position="201"/>
    </location>
</feature>
<dbReference type="PROSITE" id="PS00018">
    <property type="entry name" value="EF_HAND_1"/>
    <property type="match status" value="1"/>
</dbReference>
<dbReference type="AlphaFoldDB" id="A0AAD2FID2"/>
<dbReference type="InterPro" id="IPR018247">
    <property type="entry name" value="EF_Hand_1_Ca_BS"/>
</dbReference>
<evidence type="ECO:0000256" key="2">
    <source>
        <dbReference type="SAM" id="MobiDB-lite"/>
    </source>
</evidence>
<comment type="caution">
    <text evidence="4">The sequence shown here is derived from an EMBL/GenBank/DDBJ whole genome shotgun (WGS) entry which is preliminary data.</text>
</comment>
<dbReference type="EMBL" id="CAKOGP040001035">
    <property type="protein sequence ID" value="CAJ1941567.1"/>
    <property type="molecule type" value="Genomic_DNA"/>
</dbReference>
<evidence type="ECO:0000313" key="4">
    <source>
        <dbReference type="EMBL" id="CAJ1941567.1"/>
    </source>
</evidence>
<dbReference type="InterPro" id="IPR002048">
    <property type="entry name" value="EF_hand_dom"/>
</dbReference>
<proteinExistence type="predicted"/>
<feature type="domain" description="EF-hand" evidence="3">
    <location>
        <begin position="216"/>
        <end position="251"/>
    </location>
</feature>
<reference evidence="4" key="1">
    <citation type="submission" date="2023-08" db="EMBL/GenBank/DDBJ databases">
        <authorList>
            <person name="Audoor S."/>
            <person name="Bilcke G."/>
        </authorList>
    </citation>
    <scope>NUCLEOTIDE SEQUENCE</scope>
</reference>
<dbReference type="Proteomes" id="UP001295423">
    <property type="component" value="Unassembled WGS sequence"/>
</dbReference>
<dbReference type="GO" id="GO:0005509">
    <property type="term" value="F:calcium ion binding"/>
    <property type="evidence" value="ECO:0007669"/>
    <property type="project" value="InterPro"/>
</dbReference>
<keyword evidence="1" id="KW-0106">Calcium</keyword>
<dbReference type="SUPFAM" id="SSF47473">
    <property type="entry name" value="EF-hand"/>
    <property type="match status" value="1"/>
</dbReference>
<dbReference type="PROSITE" id="PS50222">
    <property type="entry name" value="EF_HAND_2"/>
    <property type="match status" value="2"/>
</dbReference>
<organism evidence="4 5">
    <name type="scientific">Cylindrotheca closterium</name>
    <dbReference type="NCBI Taxonomy" id="2856"/>
    <lineage>
        <taxon>Eukaryota</taxon>
        <taxon>Sar</taxon>
        <taxon>Stramenopiles</taxon>
        <taxon>Ochrophyta</taxon>
        <taxon>Bacillariophyta</taxon>
        <taxon>Bacillariophyceae</taxon>
        <taxon>Bacillariophycidae</taxon>
        <taxon>Bacillariales</taxon>
        <taxon>Bacillariaceae</taxon>
        <taxon>Cylindrotheca</taxon>
    </lineage>
</organism>
<sequence length="274" mass="31676">MVGVAAASRNNRAPSSSKITQSQRSHPSHRSSPSHRNSSESAFAPSHGQLLNEVHDSEYDSIRPTLTRKNIERSFRILEDTRRQRKFEAKVMFKEYSLYNNKEQMKVDQLRPYMARVFGTDQSAFEEEAVKLVLEEAKKKSRDGEDDILTRSAVVSAVIKYGEYVRHYQTIHTLFQASDWSNDGKLQRQELRKLIQNYESSQTRNTETVKNVLLFVTEQDLNFILRMADENKDGDIDPTEVMRAIGVWEELAAVKLDDFDKMNYKCCHKNCTIS</sequence>
<evidence type="ECO:0000256" key="1">
    <source>
        <dbReference type="ARBA" id="ARBA00022837"/>
    </source>
</evidence>
<dbReference type="InterPro" id="IPR011992">
    <property type="entry name" value="EF-hand-dom_pair"/>
</dbReference>
<keyword evidence="5" id="KW-1185">Reference proteome</keyword>
<feature type="compositionally biased region" description="Low complexity" evidence="2">
    <location>
        <begin position="1"/>
        <end position="25"/>
    </location>
</feature>
<accession>A0AAD2FID2</accession>
<feature type="region of interest" description="Disordered" evidence="2">
    <location>
        <begin position="1"/>
        <end position="45"/>
    </location>
</feature>
<protein>
    <recommendedName>
        <fullName evidence="3">EF-hand domain-containing protein</fullName>
    </recommendedName>
</protein>
<evidence type="ECO:0000259" key="3">
    <source>
        <dbReference type="PROSITE" id="PS50222"/>
    </source>
</evidence>
<name>A0AAD2FID2_9STRA</name>
<gene>
    <name evidence="4" type="ORF">CYCCA115_LOCUS7571</name>
</gene>